<evidence type="ECO:0000256" key="1">
    <source>
        <dbReference type="SAM" id="Phobius"/>
    </source>
</evidence>
<dbReference type="STRING" id="1121395.SAMN02745215_05331"/>
<dbReference type="RefSeq" id="WP_072775360.1">
    <property type="nucleotide sequence ID" value="NZ_FRDN01000026.1"/>
</dbReference>
<feature type="transmembrane region" description="Helical" evidence="1">
    <location>
        <begin position="97"/>
        <end position="117"/>
    </location>
</feature>
<dbReference type="InterPro" id="IPR025671">
    <property type="entry name" value="HXXEE"/>
</dbReference>
<evidence type="ECO:0008006" key="4">
    <source>
        <dbReference type="Google" id="ProtNLM"/>
    </source>
</evidence>
<name>A0A1M7UZR2_9FIRM</name>
<feature type="transmembrane region" description="Helical" evidence="1">
    <location>
        <begin position="67"/>
        <end position="85"/>
    </location>
</feature>
<dbReference type="AlphaFoldDB" id="A0A1M7UZR2"/>
<accession>A0A1M7UZR2</accession>
<protein>
    <recommendedName>
        <fullName evidence="4">HXXEE domain-containing protein</fullName>
    </recommendedName>
</protein>
<evidence type="ECO:0000313" key="2">
    <source>
        <dbReference type="EMBL" id="SHN88432.1"/>
    </source>
</evidence>
<feature type="transmembrane region" description="Helical" evidence="1">
    <location>
        <begin position="129"/>
        <end position="148"/>
    </location>
</feature>
<keyword evidence="1" id="KW-0812">Transmembrane</keyword>
<keyword evidence="1" id="KW-1133">Transmembrane helix</keyword>
<proteinExistence type="predicted"/>
<organism evidence="2 3">
    <name type="scientific">Desulfitobacterium chlororespirans DSM 11544</name>
    <dbReference type="NCBI Taxonomy" id="1121395"/>
    <lineage>
        <taxon>Bacteria</taxon>
        <taxon>Bacillati</taxon>
        <taxon>Bacillota</taxon>
        <taxon>Clostridia</taxon>
        <taxon>Eubacteriales</taxon>
        <taxon>Desulfitobacteriaceae</taxon>
        <taxon>Desulfitobacterium</taxon>
    </lineage>
</organism>
<sequence>MFELLFLMSFTLHNIEEGIWLPKWSKYAGRYHPQVKKNEFHFAVMVVTLLGYILTFIFLISGASNEIIKYLYFGFLLMMSFNAIFPHLIATIVLKKYAPGTLTGILLNLPIGLYVVFGRYGEQLVATKLAIGFIVITIVSLVSLRPLFKLGKRLIDEY</sequence>
<dbReference type="EMBL" id="FRDN01000026">
    <property type="protein sequence ID" value="SHN88432.1"/>
    <property type="molecule type" value="Genomic_DNA"/>
</dbReference>
<keyword evidence="3" id="KW-1185">Reference proteome</keyword>
<dbReference type="Pfam" id="PF13787">
    <property type="entry name" value="HXXEE"/>
    <property type="match status" value="1"/>
</dbReference>
<evidence type="ECO:0000313" key="3">
    <source>
        <dbReference type="Proteomes" id="UP000184010"/>
    </source>
</evidence>
<dbReference type="Proteomes" id="UP000184010">
    <property type="component" value="Unassembled WGS sequence"/>
</dbReference>
<gene>
    <name evidence="2" type="ORF">SAMN02745215_05331</name>
</gene>
<reference evidence="3" key="1">
    <citation type="submission" date="2016-12" db="EMBL/GenBank/DDBJ databases">
        <authorList>
            <person name="Varghese N."/>
            <person name="Submissions S."/>
        </authorList>
    </citation>
    <scope>NUCLEOTIDE SEQUENCE [LARGE SCALE GENOMIC DNA]</scope>
    <source>
        <strain evidence="3">DSM 11544</strain>
    </source>
</reference>
<feature type="transmembrane region" description="Helical" evidence="1">
    <location>
        <begin position="40"/>
        <end position="61"/>
    </location>
</feature>
<keyword evidence="1" id="KW-0472">Membrane</keyword>